<keyword evidence="3" id="KW-1185">Reference proteome</keyword>
<dbReference type="Proteomes" id="UP000236752">
    <property type="component" value="Unassembled WGS sequence"/>
</dbReference>
<organism evidence="2 3">
    <name type="scientific">Thalassococcus halodurans</name>
    <dbReference type="NCBI Taxonomy" id="373675"/>
    <lineage>
        <taxon>Bacteria</taxon>
        <taxon>Pseudomonadati</taxon>
        <taxon>Pseudomonadota</taxon>
        <taxon>Alphaproteobacteria</taxon>
        <taxon>Rhodobacterales</taxon>
        <taxon>Roseobacteraceae</taxon>
        <taxon>Thalassococcus</taxon>
    </lineage>
</organism>
<dbReference type="RefSeq" id="WP_103910130.1">
    <property type="nucleotide sequence ID" value="NZ_FNUZ01000002.1"/>
</dbReference>
<keyword evidence="2" id="KW-0808">Transferase</keyword>
<evidence type="ECO:0000313" key="2">
    <source>
        <dbReference type="EMBL" id="SEG09966.1"/>
    </source>
</evidence>
<dbReference type="Pfam" id="PF00535">
    <property type="entry name" value="Glycos_transf_2"/>
    <property type="match status" value="1"/>
</dbReference>
<dbReference type="PANTHER" id="PTHR43685:SF2">
    <property type="entry name" value="GLYCOSYLTRANSFERASE 2-LIKE DOMAIN-CONTAINING PROTEIN"/>
    <property type="match status" value="1"/>
</dbReference>
<dbReference type="SUPFAM" id="SSF53448">
    <property type="entry name" value="Nucleotide-diphospho-sugar transferases"/>
    <property type="match status" value="1"/>
</dbReference>
<dbReference type="Gene3D" id="3.90.550.10">
    <property type="entry name" value="Spore Coat Polysaccharide Biosynthesis Protein SpsA, Chain A"/>
    <property type="match status" value="1"/>
</dbReference>
<dbReference type="PANTHER" id="PTHR43685">
    <property type="entry name" value="GLYCOSYLTRANSFERASE"/>
    <property type="match status" value="1"/>
</dbReference>
<name>A0A1H5XFI4_9RHOB</name>
<dbReference type="AlphaFoldDB" id="A0A1H5XFI4"/>
<dbReference type="GO" id="GO:0016740">
    <property type="term" value="F:transferase activity"/>
    <property type="evidence" value="ECO:0007669"/>
    <property type="project" value="UniProtKB-KW"/>
</dbReference>
<dbReference type="CDD" id="cd04196">
    <property type="entry name" value="GT_2_like_d"/>
    <property type="match status" value="1"/>
</dbReference>
<evidence type="ECO:0000313" key="3">
    <source>
        <dbReference type="Proteomes" id="UP000236752"/>
    </source>
</evidence>
<sequence length="317" mass="35779">MIPRVSIAMASYNGSKYIVNQLQSFAAQRRLPDEVVVCDDRSTDGTFDLLQKFQKKAPFEVRLHQNDQNIGYSKNFAKALSLCSGDVIFISDQDDFWQPSKIEFILKVFENEPKTQLVVNDMVLTDTNLTPTPYTQLGNILAAGGKADEFYSGCCMALRRPLLDLATPFPENFFAHDNWINHLAVPLGVRSLISKPLQLYRRHDQNASNWMLSSPTGVSQFSRARAAGLGSAAEGWKDQIERYQITLERLASRTNVPGAHDDALQNLQFRIKNLDARLTLCAKSRVVRWHLVLALWLRGGYTDFAGWKSAVKDLIRP</sequence>
<accession>A0A1H5XFI4</accession>
<proteinExistence type="predicted"/>
<dbReference type="InterPro" id="IPR001173">
    <property type="entry name" value="Glyco_trans_2-like"/>
</dbReference>
<dbReference type="InterPro" id="IPR050834">
    <property type="entry name" value="Glycosyltransf_2"/>
</dbReference>
<evidence type="ECO:0000259" key="1">
    <source>
        <dbReference type="Pfam" id="PF00535"/>
    </source>
</evidence>
<dbReference type="OrthoDB" id="9802649at2"/>
<feature type="domain" description="Glycosyltransferase 2-like" evidence="1">
    <location>
        <begin position="6"/>
        <end position="162"/>
    </location>
</feature>
<protein>
    <submittedName>
        <fullName evidence="2">Glycosyl transferase family 2</fullName>
    </submittedName>
</protein>
<gene>
    <name evidence="2" type="ORF">SAMN04488045_1843</name>
</gene>
<dbReference type="EMBL" id="FNUZ01000002">
    <property type="protein sequence ID" value="SEG09966.1"/>
    <property type="molecule type" value="Genomic_DNA"/>
</dbReference>
<reference evidence="2 3" key="1">
    <citation type="submission" date="2016-10" db="EMBL/GenBank/DDBJ databases">
        <authorList>
            <person name="de Groot N.N."/>
        </authorList>
    </citation>
    <scope>NUCLEOTIDE SEQUENCE [LARGE SCALE GENOMIC DNA]</scope>
    <source>
        <strain evidence="2 3">DSM 26915</strain>
    </source>
</reference>
<dbReference type="InterPro" id="IPR029044">
    <property type="entry name" value="Nucleotide-diphossugar_trans"/>
</dbReference>